<feature type="domain" description="Knr4/Smi1-like" evidence="1">
    <location>
        <begin position="5"/>
        <end position="97"/>
    </location>
</feature>
<organism evidence="2 3">
    <name type="scientific">Nocardia rhizosphaerihabitans</name>
    <dbReference type="NCBI Taxonomy" id="1691570"/>
    <lineage>
        <taxon>Bacteria</taxon>
        <taxon>Bacillati</taxon>
        <taxon>Actinomycetota</taxon>
        <taxon>Actinomycetes</taxon>
        <taxon>Mycobacteriales</taxon>
        <taxon>Nocardiaceae</taxon>
        <taxon>Nocardia</taxon>
    </lineage>
</organism>
<sequence length="127" mass="14115">MVPGFVPLPIDRVASWWESMTRTWASWSEEFGYLAAEPAGTTTFHYISAYIPFAENGSGELLFLDTRHGRHHGGVGHFAGDAADQCVRLWPSLRSALDDVVSSLEGQRPCRGWIPIVEDGVLDWDLP</sequence>
<keyword evidence="3" id="KW-1185">Reference proteome</keyword>
<accession>A0ABQ2L481</accession>
<evidence type="ECO:0000313" key="3">
    <source>
        <dbReference type="Proteomes" id="UP000658127"/>
    </source>
</evidence>
<dbReference type="EMBL" id="BMNE01000014">
    <property type="protein sequence ID" value="GGO00046.1"/>
    <property type="molecule type" value="Genomic_DNA"/>
</dbReference>
<dbReference type="InterPro" id="IPR018958">
    <property type="entry name" value="Knr4/Smi1-like_dom"/>
</dbReference>
<gene>
    <name evidence="2" type="ORF">GCM10011610_68610</name>
</gene>
<protein>
    <recommendedName>
        <fullName evidence="1">Knr4/Smi1-like domain-containing protein</fullName>
    </recommendedName>
</protein>
<evidence type="ECO:0000313" key="2">
    <source>
        <dbReference type="EMBL" id="GGO00046.1"/>
    </source>
</evidence>
<proteinExistence type="predicted"/>
<name>A0ABQ2L481_9NOCA</name>
<comment type="caution">
    <text evidence="2">The sequence shown here is derived from an EMBL/GenBank/DDBJ whole genome shotgun (WGS) entry which is preliminary data.</text>
</comment>
<dbReference type="Pfam" id="PF09346">
    <property type="entry name" value="SMI1_KNR4"/>
    <property type="match status" value="1"/>
</dbReference>
<reference evidence="3" key="1">
    <citation type="journal article" date="2019" name="Int. J. Syst. Evol. Microbiol.">
        <title>The Global Catalogue of Microorganisms (GCM) 10K type strain sequencing project: providing services to taxonomists for standard genome sequencing and annotation.</title>
        <authorList>
            <consortium name="The Broad Institute Genomics Platform"/>
            <consortium name="The Broad Institute Genome Sequencing Center for Infectious Disease"/>
            <person name="Wu L."/>
            <person name="Ma J."/>
        </authorList>
    </citation>
    <scope>NUCLEOTIDE SEQUENCE [LARGE SCALE GENOMIC DNA]</scope>
    <source>
        <strain evidence="3">CGMCC 4.7329</strain>
    </source>
</reference>
<dbReference type="Proteomes" id="UP000658127">
    <property type="component" value="Unassembled WGS sequence"/>
</dbReference>
<evidence type="ECO:0000259" key="1">
    <source>
        <dbReference type="Pfam" id="PF09346"/>
    </source>
</evidence>